<dbReference type="CDD" id="cd01313">
    <property type="entry name" value="Met_dep_hydrolase_E"/>
    <property type="match status" value="1"/>
</dbReference>
<dbReference type="Pfam" id="PF22429">
    <property type="entry name" value="HutF_N"/>
    <property type="match status" value="1"/>
</dbReference>
<protein>
    <submittedName>
        <fullName evidence="7">Formiminoglutamate deiminase</fullName>
    </submittedName>
</protein>
<dbReference type="InterPro" id="IPR010252">
    <property type="entry name" value="HutF"/>
</dbReference>
<dbReference type="PANTHER" id="PTHR11271">
    <property type="entry name" value="GUANINE DEAMINASE"/>
    <property type="match status" value="1"/>
</dbReference>
<evidence type="ECO:0000259" key="6">
    <source>
        <dbReference type="Pfam" id="PF22429"/>
    </source>
</evidence>
<dbReference type="SUPFAM" id="SSF51338">
    <property type="entry name" value="Composite domain of metallo-dependent hydrolases"/>
    <property type="match status" value="1"/>
</dbReference>
<proteinExistence type="predicted"/>
<gene>
    <name evidence="7" type="primary">hutF</name>
    <name evidence="7" type="ORF">BCETI_7000386</name>
</gene>
<dbReference type="NCBIfam" id="NF006681">
    <property type="entry name" value="PRK09229.1-2"/>
    <property type="match status" value="1"/>
</dbReference>
<keyword evidence="4" id="KW-0862">Zinc</keyword>
<evidence type="ECO:0000256" key="4">
    <source>
        <dbReference type="ARBA" id="ARBA00022833"/>
    </source>
</evidence>
<sequence>MARMSDQSSQHFIHARQALLPDGWAENVRIGIAGGVICSIETGVLAGPDDERQSVVVAGMANLHSHAFQYGMAGLAERRGPSADSFWSWREIMYKFALTMTPEQAEAVALRLYVDMLEAGFTRVGEFHYLHHDCDGTPYANLSEMADRIAAAATTAGMGLTLLPVFYAHSGFGGAAANEGQRRFINDPERFARLIEGCRKTLEGFEGAVLGVAPHSLRAVTPDELDSVTQLLPDAPVHIHVAEQVKEVEDCIAWSGKRPVEWLLDHQDVTARWCLIHATHMSDEETKHMAKAGAIAGLCPVTEANLGDGTFNATEFAAAGGKFGIGSDSNVLIGIGDELRQLEYSQRLYHRARNVLAANEGSTGRALFDGAVLGGNIAMGRPEDGLKKGASADFVSLDVERLPHAKGDVVLYGWIFAGRAHVCDVWVRGVKQVEGGRHRLRDEAERAFQKALGELLA</sequence>
<dbReference type="PANTHER" id="PTHR11271:SF48">
    <property type="entry name" value="AMIDOHYDROLASE-RELATED DOMAIN-CONTAINING PROTEIN"/>
    <property type="match status" value="1"/>
</dbReference>
<dbReference type="NCBIfam" id="NF006683">
    <property type="entry name" value="PRK09229.1-4"/>
    <property type="match status" value="1"/>
</dbReference>
<dbReference type="NCBIfam" id="TIGR02022">
    <property type="entry name" value="hutF"/>
    <property type="match status" value="1"/>
</dbReference>
<dbReference type="Proteomes" id="UP000003678">
    <property type="component" value="Unassembled WGS sequence"/>
</dbReference>
<name>C0GAR1_9HYPH</name>
<organism evidence="7 8">
    <name type="scientific">Brucella ceti str. Cudo</name>
    <dbReference type="NCBI Taxonomy" id="595497"/>
    <lineage>
        <taxon>Bacteria</taxon>
        <taxon>Pseudomonadati</taxon>
        <taxon>Pseudomonadota</taxon>
        <taxon>Alphaproteobacteria</taxon>
        <taxon>Hyphomicrobiales</taxon>
        <taxon>Brucellaceae</taxon>
        <taxon>Brucella/Ochrobactrum group</taxon>
        <taxon>Brucella</taxon>
    </lineage>
</organism>
<dbReference type="InterPro" id="IPR011059">
    <property type="entry name" value="Metal-dep_hydrolase_composite"/>
</dbReference>
<keyword evidence="2" id="KW-0479">Metal-binding</keyword>
<dbReference type="Gene3D" id="2.30.40.10">
    <property type="entry name" value="Urease, subunit C, domain 1"/>
    <property type="match status" value="1"/>
</dbReference>
<evidence type="ECO:0000256" key="3">
    <source>
        <dbReference type="ARBA" id="ARBA00022801"/>
    </source>
</evidence>
<comment type="caution">
    <text evidence="7">The sequence shown here is derived from an EMBL/GenBank/DDBJ whole genome shotgun (WGS) entry which is preliminary data.</text>
</comment>
<dbReference type="EMBL" id="ACJD01000007">
    <property type="protein sequence ID" value="EEH12929.1"/>
    <property type="molecule type" value="Genomic_DNA"/>
</dbReference>
<dbReference type="NCBIfam" id="NF006684">
    <property type="entry name" value="PRK09229.1-5"/>
    <property type="match status" value="1"/>
</dbReference>
<evidence type="ECO:0000259" key="5">
    <source>
        <dbReference type="Pfam" id="PF01979"/>
    </source>
</evidence>
<feature type="domain" description="Formimidoylglutamate deiminase N-terminal" evidence="6">
    <location>
        <begin position="10"/>
        <end position="54"/>
    </location>
</feature>
<dbReference type="InterPro" id="IPR032466">
    <property type="entry name" value="Metal_Hydrolase"/>
</dbReference>
<evidence type="ECO:0000256" key="2">
    <source>
        <dbReference type="ARBA" id="ARBA00022723"/>
    </source>
</evidence>
<dbReference type="InterPro" id="IPR051607">
    <property type="entry name" value="Metallo-dep_hydrolases"/>
</dbReference>
<evidence type="ECO:0000313" key="8">
    <source>
        <dbReference type="Proteomes" id="UP000003678"/>
    </source>
</evidence>
<dbReference type="SUPFAM" id="SSF51556">
    <property type="entry name" value="Metallo-dependent hydrolases"/>
    <property type="match status" value="1"/>
</dbReference>
<dbReference type="GO" id="GO:0046872">
    <property type="term" value="F:metal ion binding"/>
    <property type="evidence" value="ECO:0007669"/>
    <property type="project" value="UniProtKB-KW"/>
</dbReference>
<keyword evidence="3" id="KW-0378">Hydrolase</keyword>
<dbReference type="Pfam" id="PF01979">
    <property type="entry name" value="Amidohydro_1"/>
    <property type="match status" value="1"/>
</dbReference>
<accession>C0GAR1</accession>
<evidence type="ECO:0000256" key="1">
    <source>
        <dbReference type="ARBA" id="ARBA00001947"/>
    </source>
</evidence>
<dbReference type="GO" id="GO:0005829">
    <property type="term" value="C:cytosol"/>
    <property type="evidence" value="ECO:0007669"/>
    <property type="project" value="TreeGrafter"/>
</dbReference>
<dbReference type="AlphaFoldDB" id="C0GAR1"/>
<dbReference type="InterPro" id="IPR006680">
    <property type="entry name" value="Amidohydro-rel"/>
</dbReference>
<dbReference type="Gene3D" id="3.20.20.140">
    <property type="entry name" value="Metal-dependent hydrolases"/>
    <property type="match status" value="1"/>
</dbReference>
<reference evidence="7 8" key="1">
    <citation type="submission" date="2009-03" db="EMBL/GenBank/DDBJ databases">
        <authorList>
            <person name="Setubal J.C."/>
            <person name="Boyle S."/>
            <person name="Crasta O.R."/>
            <person name="Gillespie J.J."/>
            <person name="Kenyon R.W."/>
            <person name="Lu J."/>
            <person name="Mane S."/>
            <person name="Nagrani S."/>
            <person name="Shallom J.M."/>
            <person name="Shallom S."/>
            <person name="Shukla M."/>
            <person name="Snyder E.E."/>
            <person name="Sobral B.W."/>
            <person name="Wattam A.R."/>
            <person name="Will R."/>
            <person name="Williams K."/>
            <person name="Yoo H."/>
            <person name="Bruce D.H."/>
            <person name="Detter C."/>
            <person name="Munk C."/>
            <person name="Brettin T.S."/>
            <person name="Ficht T."/>
        </authorList>
    </citation>
    <scope>NUCLEOTIDE SEQUENCE [LARGE SCALE GENOMIC DNA]</scope>
    <source>
        <strain evidence="7 8">Cudo</strain>
    </source>
</reference>
<feature type="domain" description="Amidohydrolase-related" evidence="5">
    <location>
        <begin position="55"/>
        <end position="402"/>
    </location>
</feature>
<comment type="cofactor">
    <cofactor evidence="1">
        <name>Zn(2+)</name>
        <dbReference type="ChEBI" id="CHEBI:29105"/>
    </cofactor>
</comment>
<evidence type="ECO:0000313" key="7">
    <source>
        <dbReference type="EMBL" id="EEH12929.1"/>
    </source>
</evidence>
<dbReference type="InterPro" id="IPR055156">
    <property type="entry name" value="HutF-like_N"/>
</dbReference>
<dbReference type="GO" id="GO:0019239">
    <property type="term" value="F:deaminase activity"/>
    <property type="evidence" value="ECO:0007669"/>
    <property type="project" value="TreeGrafter"/>
</dbReference>